<evidence type="ECO:0000313" key="3">
    <source>
        <dbReference type="EMBL" id="OAE19736.1"/>
    </source>
</evidence>
<keyword evidence="4" id="KW-1185">Reference proteome</keyword>
<sequence>MDMRHGSVAGNSTHNTGWRSVLIPACDAKSVCAEISQEKLLICLRRKIIEAFLTMTETVFTPALQAMPHVKSPTGDTLTKPFLDVCRLVLPVIDKFGASMSLVKSDVGGNIDRLDARYATDSTSYYLLYDIVRKEVADKTAKKSTSCTNGLLWLTRAMDFLVELFRNLLLNPDWTMQQASNEAYGVTLKKWHGWMAGAAFAVAMKLVPDRKKFYDLLGGGNLNSEIEKFVSSFSPILQENHNFLKSVDMDDLKSS</sequence>
<feature type="domain" description="Glycolipid transfer protein" evidence="2">
    <location>
        <begin position="79"/>
        <end position="218"/>
    </location>
</feature>
<reference evidence="3" key="1">
    <citation type="submission" date="2016-03" db="EMBL/GenBank/DDBJ databases">
        <title>Mechanisms controlling the formation of the plant cell surface in tip-growing cells are functionally conserved among land plants.</title>
        <authorList>
            <person name="Honkanen S."/>
            <person name="Jones V.A."/>
            <person name="Morieri G."/>
            <person name="Champion C."/>
            <person name="Hetherington A.J."/>
            <person name="Kelly S."/>
            <person name="Saint-Marcoux D."/>
            <person name="Proust H."/>
            <person name="Prescott H."/>
            <person name="Dolan L."/>
        </authorList>
    </citation>
    <scope>NUCLEOTIDE SEQUENCE [LARGE SCALE GENOMIC DNA]</scope>
    <source>
        <tissue evidence="3">Whole gametophyte</tissue>
    </source>
</reference>
<dbReference type="Proteomes" id="UP000077202">
    <property type="component" value="Unassembled WGS sequence"/>
</dbReference>
<dbReference type="GO" id="GO:0005829">
    <property type="term" value="C:cytosol"/>
    <property type="evidence" value="ECO:0007669"/>
    <property type="project" value="TreeGrafter"/>
</dbReference>
<evidence type="ECO:0000313" key="4">
    <source>
        <dbReference type="Proteomes" id="UP000077202"/>
    </source>
</evidence>
<gene>
    <name evidence="3" type="ORF">AXG93_2958s1110</name>
</gene>
<dbReference type="AlphaFoldDB" id="A0A176VIX2"/>
<dbReference type="PANTHER" id="PTHR10219:SF25">
    <property type="entry name" value="PLECKSTRIN HOMOLOGY DOMAIN-CONTAINING FAMILY A MEMBER 8"/>
    <property type="match status" value="1"/>
</dbReference>
<dbReference type="PANTHER" id="PTHR10219">
    <property type="entry name" value="GLYCOLIPID TRANSFER PROTEIN-RELATED"/>
    <property type="match status" value="1"/>
</dbReference>
<dbReference type="InterPro" id="IPR036497">
    <property type="entry name" value="GLTP_sf"/>
</dbReference>
<protein>
    <recommendedName>
        <fullName evidence="2">Glycolipid transfer protein domain-containing protein</fullName>
    </recommendedName>
</protein>
<proteinExistence type="predicted"/>
<evidence type="ECO:0000259" key="2">
    <source>
        <dbReference type="Pfam" id="PF08718"/>
    </source>
</evidence>
<accession>A0A176VIX2</accession>
<comment type="caution">
    <text evidence="3">The sequence shown here is derived from an EMBL/GenBank/DDBJ whole genome shotgun (WGS) entry which is preliminary data.</text>
</comment>
<keyword evidence="1" id="KW-0813">Transport</keyword>
<organism evidence="3 4">
    <name type="scientific">Marchantia polymorpha subsp. ruderalis</name>
    <dbReference type="NCBI Taxonomy" id="1480154"/>
    <lineage>
        <taxon>Eukaryota</taxon>
        <taxon>Viridiplantae</taxon>
        <taxon>Streptophyta</taxon>
        <taxon>Embryophyta</taxon>
        <taxon>Marchantiophyta</taxon>
        <taxon>Marchantiopsida</taxon>
        <taxon>Marchantiidae</taxon>
        <taxon>Marchantiales</taxon>
        <taxon>Marchantiaceae</taxon>
        <taxon>Marchantia</taxon>
    </lineage>
</organism>
<dbReference type="EMBL" id="LVLJ01003787">
    <property type="protein sequence ID" value="OAE19736.1"/>
    <property type="molecule type" value="Genomic_DNA"/>
</dbReference>
<dbReference type="GO" id="GO:1902388">
    <property type="term" value="F:ceramide 1-phosphate transfer activity"/>
    <property type="evidence" value="ECO:0007669"/>
    <property type="project" value="TreeGrafter"/>
</dbReference>
<dbReference type="InterPro" id="IPR014830">
    <property type="entry name" value="Glycolipid_transfer_prot_dom"/>
</dbReference>
<dbReference type="GO" id="GO:1902387">
    <property type="term" value="F:ceramide 1-phosphate binding"/>
    <property type="evidence" value="ECO:0007669"/>
    <property type="project" value="TreeGrafter"/>
</dbReference>
<name>A0A176VIX2_MARPO</name>
<dbReference type="SUPFAM" id="SSF110004">
    <property type="entry name" value="Glycolipid transfer protein, GLTP"/>
    <property type="match status" value="1"/>
</dbReference>
<dbReference type="GO" id="GO:0016020">
    <property type="term" value="C:membrane"/>
    <property type="evidence" value="ECO:0007669"/>
    <property type="project" value="TreeGrafter"/>
</dbReference>
<dbReference type="Gene3D" id="1.10.3520.10">
    <property type="entry name" value="Glycolipid transfer protein"/>
    <property type="match status" value="1"/>
</dbReference>
<evidence type="ECO:0000256" key="1">
    <source>
        <dbReference type="ARBA" id="ARBA00022448"/>
    </source>
</evidence>
<dbReference type="Pfam" id="PF08718">
    <property type="entry name" value="GLTP"/>
    <property type="match status" value="1"/>
</dbReference>